<sequence length="111" mass="12297">MGSNWRSKACAGSNAARHLVLPTQPRGQRLRTFELSPGNAPAGRSEILTHDEQVTFDLKFNVRHTSGKKKATHMLPYWIDLSISDLLQSTGFVAMAITVLTFQFLLPSSRA</sequence>
<gene>
    <name evidence="1" type="ORF">Fuma_03427</name>
</gene>
<dbReference type="KEGG" id="fmr:Fuma_03427"/>
<accession>A0A1P8WIB8</accession>
<reference evidence="1 2" key="1">
    <citation type="journal article" date="2016" name="Front. Microbiol.">
        <title>Fuerstia marisgermanicae gen. nov., sp. nov., an Unusual Member of the Phylum Planctomycetes from the German Wadden Sea.</title>
        <authorList>
            <person name="Kohn T."/>
            <person name="Heuer A."/>
            <person name="Jogler M."/>
            <person name="Vollmers J."/>
            <person name="Boedeker C."/>
            <person name="Bunk B."/>
            <person name="Rast P."/>
            <person name="Borchert D."/>
            <person name="Glockner I."/>
            <person name="Freese H.M."/>
            <person name="Klenk H.P."/>
            <person name="Overmann J."/>
            <person name="Kaster A.K."/>
            <person name="Rohde M."/>
            <person name="Wiegand S."/>
            <person name="Jogler C."/>
        </authorList>
    </citation>
    <scope>NUCLEOTIDE SEQUENCE [LARGE SCALE GENOMIC DNA]</scope>
    <source>
        <strain evidence="1 2">NH11</strain>
    </source>
</reference>
<organism evidence="1 2">
    <name type="scientific">Fuerstiella marisgermanici</name>
    <dbReference type="NCBI Taxonomy" id="1891926"/>
    <lineage>
        <taxon>Bacteria</taxon>
        <taxon>Pseudomonadati</taxon>
        <taxon>Planctomycetota</taxon>
        <taxon>Planctomycetia</taxon>
        <taxon>Planctomycetales</taxon>
        <taxon>Planctomycetaceae</taxon>
        <taxon>Fuerstiella</taxon>
    </lineage>
</organism>
<evidence type="ECO:0000313" key="2">
    <source>
        <dbReference type="Proteomes" id="UP000187735"/>
    </source>
</evidence>
<dbReference type="EMBL" id="CP017641">
    <property type="protein sequence ID" value="APZ93809.1"/>
    <property type="molecule type" value="Genomic_DNA"/>
</dbReference>
<dbReference type="STRING" id="1891926.Fuma_03427"/>
<evidence type="ECO:0000313" key="1">
    <source>
        <dbReference type="EMBL" id="APZ93809.1"/>
    </source>
</evidence>
<protein>
    <submittedName>
        <fullName evidence="1">Uncharacterized protein</fullName>
    </submittedName>
</protein>
<dbReference type="Proteomes" id="UP000187735">
    <property type="component" value="Chromosome"/>
</dbReference>
<dbReference type="AlphaFoldDB" id="A0A1P8WIB8"/>
<proteinExistence type="predicted"/>
<name>A0A1P8WIB8_9PLAN</name>
<keyword evidence="2" id="KW-1185">Reference proteome</keyword>